<comment type="caution">
    <text evidence="1">The sequence shown here is derived from an EMBL/GenBank/DDBJ whole genome shotgun (WGS) entry which is preliminary data.</text>
</comment>
<dbReference type="OrthoDB" id="7060074at2"/>
<evidence type="ECO:0000313" key="2">
    <source>
        <dbReference type="Proteomes" id="UP000319732"/>
    </source>
</evidence>
<organism evidence="1 2">
    <name type="scientific">Exilibacterium tricleocarpae</name>
    <dbReference type="NCBI Taxonomy" id="2591008"/>
    <lineage>
        <taxon>Bacteria</taxon>
        <taxon>Pseudomonadati</taxon>
        <taxon>Pseudomonadota</taxon>
        <taxon>Gammaproteobacteria</taxon>
        <taxon>Cellvibrionales</taxon>
        <taxon>Cellvibrionaceae</taxon>
        <taxon>Exilibacterium</taxon>
    </lineage>
</organism>
<evidence type="ECO:0000313" key="1">
    <source>
        <dbReference type="EMBL" id="TQV86070.1"/>
    </source>
</evidence>
<reference evidence="1 2" key="1">
    <citation type="submission" date="2019-06" db="EMBL/GenBank/DDBJ databases">
        <title>Whole genome sequence for Cellvibrionaceae sp. R142.</title>
        <authorList>
            <person name="Wang G."/>
        </authorList>
    </citation>
    <scope>NUCLEOTIDE SEQUENCE [LARGE SCALE GENOMIC DNA]</scope>
    <source>
        <strain evidence="1 2">R142</strain>
    </source>
</reference>
<gene>
    <name evidence="1" type="ORF">FKG94_00475</name>
</gene>
<dbReference type="EMBL" id="VHSG01000002">
    <property type="protein sequence ID" value="TQV86070.1"/>
    <property type="molecule type" value="Genomic_DNA"/>
</dbReference>
<protein>
    <submittedName>
        <fullName evidence="1">Uncharacterized protein</fullName>
    </submittedName>
</protein>
<dbReference type="RefSeq" id="WP_142902222.1">
    <property type="nucleotide sequence ID" value="NZ_ML660087.1"/>
</dbReference>
<keyword evidence="2" id="KW-1185">Reference proteome</keyword>
<sequence length="127" mass="13832">MFVAYSTTLGAEEIYKCKVQSAQSLQNDGHLDAGNFARLHIGKLFAVETLTGKMDGALSNHNTEGQPTVVDAGSKTQSYKVITVYEPTTAVDYLYIEVFNRNQPKPFMFLKGTDLFGGTCKLAAAVD</sequence>
<dbReference type="Proteomes" id="UP000319732">
    <property type="component" value="Unassembled WGS sequence"/>
</dbReference>
<proteinExistence type="predicted"/>
<accession>A0A545U9C4</accession>
<name>A0A545U9C4_9GAMM</name>
<dbReference type="AlphaFoldDB" id="A0A545U9C4"/>